<protein>
    <submittedName>
        <fullName evidence="2">Transposase IS200 like protein</fullName>
    </submittedName>
</protein>
<dbReference type="NCBIfam" id="NF047646">
    <property type="entry name" value="REP_Tyr_transpos"/>
    <property type="match status" value="1"/>
</dbReference>
<dbReference type="InterPro" id="IPR036515">
    <property type="entry name" value="Transposase_17_sf"/>
</dbReference>
<dbReference type="GO" id="GO:0043565">
    <property type="term" value="F:sequence-specific DNA binding"/>
    <property type="evidence" value="ECO:0007669"/>
    <property type="project" value="TreeGrafter"/>
</dbReference>
<dbReference type="Gene3D" id="3.30.70.1290">
    <property type="entry name" value="Transposase IS200-like"/>
    <property type="match status" value="1"/>
</dbReference>
<dbReference type="InterPro" id="IPR002686">
    <property type="entry name" value="Transposase_17"/>
</dbReference>
<dbReference type="PANTHER" id="PTHR36966:SF1">
    <property type="entry name" value="REP-ASSOCIATED TYROSINE TRANSPOSASE"/>
    <property type="match status" value="1"/>
</dbReference>
<accession>A0A1X6YA76</accession>
<dbReference type="GO" id="GO:0006313">
    <property type="term" value="P:DNA transposition"/>
    <property type="evidence" value="ECO:0007669"/>
    <property type="project" value="InterPro"/>
</dbReference>
<keyword evidence="3" id="KW-1185">Reference proteome</keyword>
<dbReference type="SUPFAM" id="SSF143422">
    <property type="entry name" value="Transposase IS200-like"/>
    <property type="match status" value="1"/>
</dbReference>
<sequence length="174" mass="20647">MPNYRRLRHQGAAYFFTVTLANRNATLLVDQIADLRTAYAETIATMPVTCDAMVVLPDHLHAVWTLPRGDSDFSERWRKIKFRFSRRVGRRFPRSDSKHKKRECGIWQRRFWEHVIRDEEDFNRHVEYCWGNPVKHGMVTRAVDWPYSSIHRDIRRGAVDPEWMAQDDAGNFGE</sequence>
<gene>
    <name evidence="2" type="ORF">ROA7450_00288</name>
</gene>
<proteinExistence type="predicted"/>
<dbReference type="InterPro" id="IPR052715">
    <property type="entry name" value="RAYT_transposase"/>
</dbReference>
<evidence type="ECO:0000313" key="3">
    <source>
        <dbReference type="Proteomes" id="UP000193061"/>
    </source>
</evidence>
<dbReference type="RefSeq" id="WP_085803830.1">
    <property type="nucleotide sequence ID" value="NZ_FWFX01000001.1"/>
</dbReference>
<evidence type="ECO:0000259" key="1">
    <source>
        <dbReference type="SMART" id="SM01321"/>
    </source>
</evidence>
<organism evidence="2 3">
    <name type="scientific">Roseovarius albus</name>
    <dbReference type="NCBI Taxonomy" id="1247867"/>
    <lineage>
        <taxon>Bacteria</taxon>
        <taxon>Pseudomonadati</taxon>
        <taxon>Pseudomonadota</taxon>
        <taxon>Alphaproteobacteria</taxon>
        <taxon>Rhodobacterales</taxon>
        <taxon>Roseobacteraceae</taxon>
        <taxon>Roseovarius</taxon>
    </lineage>
</organism>
<name>A0A1X6YA76_9RHOB</name>
<feature type="domain" description="Transposase IS200-like" evidence="1">
    <location>
        <begin position="9"/>
        <end position="132"/>
    </location>
</feature>
<evidence type="ECO:0000313" key="2">
    <source>
        <dbReference type="EMBL" id="SLN14579.1"/>
    </source>
</evidence>
<dbReference type="OrthoDB" id="9794403at2"/>
<dbReference type="PANTHER" id="PTHR36966">
    <property type="entry name" value="REP-ASSOCIATED TYROSINE TRANSPOSASE"/>
    <property type="match status" value="1"/>
</dbReference>
<dbReference type="SMART" id="SM01321">
    <property type="entry name" value="Y1_Tnp"/>
    <property type="match status" value="1"/>
</dbReference>
<reference evidence="2 3" key="1">
    <citation type="submission" date="2017-03" db="EMBL/GenBank/DDBJ databases">
        <authorList>
            <person name="Afonso C.L."/>
            <person name="Miller P.J."/>
            <person name="Scott M.A."/>
            <person name="Spackman E."/>
            <person name="Goraichik I."/>
            <person name="Dimitrov K.M."/>
            <person name="Suarez D.L."/>
            <person name="Swayne D.E."/>
        </authorList>
    </citation>
    <scope>NUCLEOTIDE SEQUENCE [LARGE SCALE GENOMIC DNA]</scope>
    <source>
        <strain evidence="2 3">CECT 7450</strain>
    </source>
</reference>
<dbReference type="AlphaFoldDB" id="A0A1X6YA76"/>
<dbReference type="EMBL" id="FWFX01000001">
    <property type="protein sequence ID" value="SLN14579.1"/>
    <property type="molecule type" value="Genomic_DNA"/>
</dbReference>
<dbReference type="GO" id="GO:0004803">
    <property type="term" value="F:transposase activity"/>
    <property type="evidence" value="ECO:0007669"/>
    <property type="project" value="InterPro"/>
</dbReference>
<dbReference type="Proteomes" id="UP000193061">
    <property type="component" value="Unassembled WGS sequence"/>
</dbReference>